<proteinExistence type="predicted"/>
<evidence type="ECO:0000313" key="3">
    <source>
        <dbReference type="Proteomes" id="UP000245812"/>
    </source>
</evidence>
<feature type="signal peptide" evidence="1">
    <location>
        <begin position="1"/>
        <end position="22"/>
    </location>
</feature>
<dbReference type="AlphaFoldDB" id="A0A316HNF9"/>
<organism evidence="2 3">
    <name type="scientific">Fulvimonas soli</name>
    <dbReference type="NCBI Taxonomy" id="155197"/>
    <lineage>
        <taxon>Bacteria</taxon>
        <taxon>Pseudomonadati</taxon>
        <taxon>Pseudomonadota</taxon>
        <taxon>Gammaproteobacteria</taxon>
        <taxon>Lysobacterales</taxon>
        <taxon>Rhodanobacteraceae</taxon>
        <taxon>Fulvimonas</taxon>
    </lineage>
</organism>
<dbReference type="OrthoDB" id="5957117at2"/>
<dbReference type="RefSeq" id="WP_139942841.1">
    <property type="nucleotide sequence ID" value="NZ_MSZV01000019.1"/>
</dbReference>
<dbReference type="EMBL" id="QGHC01000017">
    <property type="protein sequence ID" value="PWK82119.1"/>
    <property type="molecule type" value="Genomic_DNA"/>
</dbReference>
<sequence length="166" mass="17571">MKTGMGTAIAGLLWLAASAAFAQPAGSQARPAAHYTDLAATLQDDADIDAWYGIADALRRDFDAICGDTFCEGDYSDIEPLRFVCSADPATGEVGQCVWSFAASDERIDARRGRIRAAIPGWRCVGPLAPHTTVRELLAALAVPHPLHAPLPRSGATLYDGLSDCL</sequence>
<evidence type="ECO:0000313" key="2">
    <source>
        <dbReference type="EMBL" id="PWK82119.1"/>
    </source>
</evidence>
<evidence type="ECO:0000256" key="1">
    <source>
        <dbReference type="SAM" id="SignalP"/>
    </source>
</evidence>
<accession>A0A316HNF9</accession>
<protein>
    <recommendedName>
        <fullName evidence="4">Secreted protein</fullName>
    </recommendedName>
</protein>
<dbReference type="Proteomes" id="UP000245812">
    <property type="component" value="Unassembled WGS sequence"/>
</dbReference>
<comment type="caution">
    <text evidence="2">The sequence shown here is derived from an EMBL/GenBank/DDBJ whole genome shotgun (WGS) entry which is preliminary data.</text>
</comment>
<evidence type="ECO:0008006" key="4">
    <source>
        <dbReference type="Google" id="ProtNLM"/>
    </source>
</evidence>
<feature type="chain" id="PRO_5016454783" description="Secreted protein" evidence="1">
    <location>
        <begin position="23"/>
        <end position="166"/>
    </location>
</feature>
<keyword evidence="1" id="KW-0732">Signal</keyword>
<name>A0A316HNF9_9GAMM</name>
<reference evidence="2 3" key="1">
    <citation type="submission" date="2018-05" db="EMBL/GenBank/DDBJ databases">
        <title>Genomic Encyclopedia of Type Strains, Phase IV (KMG-IV): sequencing the most valuable type-strain genomes for metagenomic binning, comparative biology and taxonomic classification.</title>
        <authorList>
            <person name="Goeker M."/>
        </authorList>
    </citation>
    <scope>NUCLEOTIDE SEQUENCE [LARGE SCALE GENOMIC DNA]</scope>
    <source>
        <strain evidence="2 3">DSM 14263</strain>
    </source>
</reference>
<keyword evidence="3" id="KW-1185">Reference proteome</keyword>
<gene>
    <name evidence="2" type="ORF">C7456_11726</name>
</gene>